<feature type="transmembrane region" description="Helical" evidence="16">
    <location>
        <begin position="260"/>
        <end position="278"/>
    </location>
</feature>
<dbReference type="Pfam" id="PF00662">
    <property type="entry name" value="Proton_antipo_N"/>
    <property type="match status" value="1"/>
</dbReference>
<feature type="domain" description="NADH dehydrogenase subunit 5 C-terminal" evidence="19">
    <location>
        <begin position="500"/>
        <end position="580"/>
    </location>
</feature>
<keyword evidence="9" id="KW-0249">Electron transport</keyword>
<feature type="transmembrane region" description="Helical" evidence="16">
    <location>
        <begin position="172"/>
        <end position="194"/>
    </location>
</feature>
<evidence type="ECO:0000256" key="2">
    <source>
        <dbReference type="ARBA" id="ARBA00012944"/>
    </source>
</evidence>
<evidence type="ECO:0000256" key="9">
    <source>
        <dbReference type="ARBA" id="ARBA00022982"/>
    </source>
</evidence>
<evidence type="ECO:0000256" key="7">
    <source>
        <dbReference type="ARBA" id="ARBA00022792"/>
    </source>
</evidence>
<keyword evidence="6 16" id="KW-0812">Transmembrane</keyword>
<feature type="transmembrane region" description="Helical" evidence="16">
    <location>
        <begin position="448"/>
        <end position="464"/>
    </location>
</feature>
<dbReference type="Pfam" id="PF00361">
    <property type="entry name" value="Proton_antipo_M"/>
    <property type="match status" value="1"/>
</dbReference>
<reference evidence="20" key="1">
    <citation type="journal article" date="2018" name="Mitochondrial DNA Part B Resour">
        <title>Characterization and phylogenetic analysis of the complete mitochondrial genome from Rock Scallop (Crassadoma gigantea) using next-generation sequencing.</title>
        <authorList>
            <person name="Liao D."/>
            <person name="Zhou Y."/>
            <person name="Tong J."/>
            <person name="Cao S."/>
            <person name="Yu X."/>
            <person name="Fu B."/>
            <person name="Yang D."/>
        </authorList>
    </citation>
    <scope>NUCLEOTIDE SEQUENCE</scope>
</reference>
<geneLocation type="mitochondrion" evidence="20"/>
<feature type="transmembrane region" description="Helical" evidence="16">
    <location>
        <begin position="416"/>
        <end position="436"/>
    </location>
</feature>
<feature type="domain" description="NADH-Ubiquinone oxidoreductase (complex I) chain 5 N-terminal" evidence="18">
    <location>
        <begin position="45"/>
        <end position="85"/>
    </location>
</feature>
<evidence type="ECO:0000256" key="1">
    <source>
        <dbReference type="ARBA" id="ARBA00004448"/>
    </source>
</evidence>
<feature type="transmembrane region" description="Helical" evidence="16">
    <location>
        <begin position="231"/>
        <end position="253"/>
    </location>
</feature>
<keyword evidence="13 16" id="KW-0496">Mitochondrion</keyword>
<evidence type="ECO:0000259" key="19">
    <source>
        <dbReference type="Pfam" id="PF06455"/>
    </source>
</evidence>
<evidence type="ECO:0000256" key="10">
    <source>
        <dbReference type="ARBA" id="ARBA00022989"/>
    </source>
</evidence>
<organism evidence="20">
    <name type="scientific">Crassadoma gigantea</name>
    <name type="common">Giant rock scallop</name>
    <name type="synonym">Hinnites giganteus</name>
    <dbReference type="NCBI Taxonomy" id="50415"/>
    <lineage>
        <taxon>Eukaryota</taxon>
        <taxon>Metazoa</taxon>
        <taxon>Spiralia</taxon>
        <taxon>Lophotrochozoa</taxon>
        <taxon>Mollusca</taxon>
        <taxon>Bivalvia</taxon>
        <taxon>Autobranchia</taxon>
        <taxon>Pteriomorphia</taxon>
        <taxon>Pectinida</taxon>
        <taxon>Pectinoidea</taxon>
        <taxon>Pectinidae</taxon>
        <taxon>Crassadoma</taxon>
    </lineage>
</organism>
<proteinExistence type="inferred from homology"/>
<feature type="transmembrane region" description="Helical" evidence="16">
    <location>
        <begin position="206"/>
        <end position="225"/>
    </location>
</feature>
<evidence type="ECO:0000259" key="17">
    <source>
        <dbReference type="Pfam" id="PF00361"/>
    </source>
</evidence>
<feature type="transmembrane region" description="Helical" evidence="16">
    <location>
        <begin position="5"/>
        <end position="26"/>
    </location>
</feature>
<protein>
    <recommendedName>
        <fullName evidence="3 16">NADH-ubiquinone oxidoreductase chain 5</fullName>
        <ecNumber evidence="2 16">7.1.1.2</ecNumber>
    </recommendedName>
</protein>
<dbReference type="Pfam" id="PF06455">
    <property type="entry name" value="NADH5_C"/>
    <property type="match status" value="1"/>
</dbReference>
<evidence type="ECO:0000256" key="14">
    <source>
        <dbReference type="ARBA" id="ARBA00023136"/>
    </source>
</evidence>
<gene>
    <name evidence="20" type="primary">ND5</name>
</gene>
<keyword evidence="7" id="KW-0999">Mitochondrion inner membrane</keyword>
<dbReference type="InterPro" id="IPR001516">
    <property type="entry name" value="Proton_antipo_N"/>
</dbReference>
<dbReference type="EC" id="7.1.1.2" evidence="2 16"/>
<feature type="transmembrane region" description="Helical" evidence="16">
    <location>
        <begin position="563"/>
        <end position="581"/>
    </location>
</feature>
<sequence length="583" mass="65045">MKVSYYAQCFIMVGWFFSLFGGLSLGEDMFVLGWELTRYGSCGYGIEVMVDRVGLIFSGVVFLVSGCVFKFSDFYMEGEPYSSRFHCLLMCFVFSMILFIFIPNLFGLMVGWDGLGIFSFLLVIYYPASSSLSAGLLTALTNRLGDCFLILLLVFKGLGWGESSCLGENLGYLGFFLALAAMTKSAQYPFCSWLPQAMAAPTPVSSLVHSSTLVTAGVFLVIRYYEGLSGGVLSFLQWSALTTLVISGVAACLEYDLKKVVALSTLSQVSLMMFAVSVGFPALAFFHLVVHATTKALLFVCVGLIIKGYGQDLRRLPSCFKEVPELKGYFISSCVGLCGFPFFSGYYSKEMILECMFMSEMSVVGVFFFVVGVFSTGYYSSRLIFYCFFSSLGVGRQSGSKGFRSGGCGLPSIHSFCFPLFLFTAMMGSLGSWYIISCPCLYSEELSKLVALLIPGLGVWWFWVNEIAQAHRSTTFWSGTNCGVDYGSKSDVDQNDVRRRSFFRELGFMDGMSSQPQVYWGMMLSEEVNSWLEQGWVEYCGPMGFSIWFKNFLDCNKHMCSHWFNYYVVFYVVCVVFWAVISC</sequence>
<dbReference type="GO" id="GO:0042773">
    <property type="term" value="P:ATP synthesis coupled electron transport"/>
    <property type="evidence" value="ECO:0007669"/>
    <property type="project" value="InterPro"/>
</dbReference>
<evidence type="ECO:0000256" key="6">
    <source>
        <dbReference type="ARBA" id="ARBA00022692"/>
    </source>
</evidence>
<keyword evidence="10 16" id="KW-1133">Transmembrane helix</keyword>
<name>A0A4D6J9E5_CRAGA</name>
<dbReference type="GO" id="GO:0008137">
    <property type="term" value="F:NADH dehydrogenase (ubiquinone) activity"/>
    <property type="evidence" value="ECO:0007669"/>
    <property type="project" value="UniProtKB-EC"/>
</dbReference>
<evidence type="ECO:0000256" key="15">
    <source>
        <dbReference type="ARBA" id="ARBA00049551"/>
    </source>
</evidence>
<comment type="function">
    <text evidence="16">Core subunit of the mitochondrial membrane respiratory chain NADH dehydrogenase (Complex I) which catalyzes electron transfer from NADH through the respiratory chain, using ubiquinone as an electron acceptor. Essential for the catalytic activity and assembly of complex I.</text>
</comment>
<dbReference type="AlphaFoldDB" id="A0A4D6J9E5"/>
<keyword evidence="8" id="KW-1278">Translocase</keyword>
<keyword evidence="11 16" id="KW-0520">NAD</keyword>
<keyword evidence="14 16" id="KW-0472">Membrane</keyword>
<feature type="transmembrane region" description="Helical" evidence="16">
    <location>
        <begin position="367"/>
        <end position="395"/>
    </location>
</feature>
<dbReference type="EMBL" id="MH016739">
    <property type="protein sequence ID" value="QCD14064.1"/>
    <property type="molecule type" value="Genomic_DNA"/>
</dbReference>
<dbReference type="PANTHER" id="PTHR42829:SF2">
    <property type="entry name" value="NADH-UBIQUINONE OXIDOREDUCTASE CHAIN 5"/>
    <property type="match status" value="1"/>
</dbReference>
<dbReference type="GO" id="GO:0015990">
    <property type="term" value="P:electron transport coupled proton transport"/>
    <property type="evidence" value="ECO:0007669"/>
    <property type="project" value="TreeGrafter"/>
</dbReference>
<dbReference type="PANTHER" id="PTHR42829">
    <property type="entry name" value="NADH-UBIQUINONE OXIDOREDUCTASE CHAIN 5"/>
    <property type="match status" value="1"/>
</dbReference>
<evidence type="ECO:0000256" key="5">
    <source>
        <dbReference type="ARBA" id="ARBA00022660"/>
    </source>
</evidence>
<evidence type="ECO:0000256" key="11">
    <source>
        <dbReference type="ARBA" id="ARBA00023027"/>
    </source>
</evidence>
<comment type="similarity">
    <text evidence="16">Belongs to the complex I subunit 5 family.</text>
</comment>
<keyword evidence="5" id="KW-0679">Respiratory chain</keyword>
<feature type="transmembrane region" description="Helical" evidence="16">
    <location>
        <begin position="140"/>
        <end position="160"/>
    </location>
</feature>
<feature type="transmembrane region" description="Helical" evidence="16">
    <location>
        <begin position="326"/>
        <end position="347"/>
    </location>
</feature>
<dbReference type="InterPro" id="IPR003945">
    <property type="entry name" value="NU5C-like"/>
</dbReference>
<evidence type="ECO:0000256" key="12">
    <source>
        <dbReference type="ARBA" id="ARBA00023075"/>
    </source>
</evidence>
<dbReference type="InterPro" id="IPR010934">
    <property type="entry name" value="NADH_DH_su5_C"/>
</dbReference>
<evidence type="ECO:0000256" key="4">
    <source>
        <dbReference type="ARBA" id="ARBA00022448"/>
    </source>
</evidence>
<feature type="transmembrane region" description="Helical" evidence="16">
    <location>
        <begin position="53"/>
        <end position="71"/>
    </location>
</feature>
<evidence type="ECO:0000259" key="18">
    <source>
        <dbReference type="Pfam" id="PF00662"/>
    </source>
</evidence>
<keyword evidence="4 16" id="KW-0813">Transport</keyword>
<accession>A0A4D6J9E5</accession>
<evidence type="ECO:0000256" key="13">
    <source>
        <dbReference type="ARBA" id="ARBA00023128"/>
    </source>
</evidence>
<evidence type="ECO:0000256" key="8">
    <source>
        <dbReference type="ARBA" id="ARBA00022967"/>
    </source>
</evidence>
<comment type="subcellular location">
    <subcellularLocation>
        <location evidence="1">Mitochondrion inner membrane</location>
        <topology evidence="1">Multi-pass membrane protein</topology>
    </subcellularLocation>
</comment>
<dbReference type="PRINTS" id="PR01434">
    <property type="entry name" value="NADHDHGNASE5"/>
</dbReference>
<evidence type="ECO:0000256" key="3">
    <source>
        <dbReference type="ARBA" id="ARBA00021096"/>
    </source>
</evidence>
<feature type="transmembrane region" description="Helical" evidence="16">
    <location>
        <begin position="108"/>
        <end position="128"/>
    </location>
</feature>
<evidence type="ECO:0000256" key="16">
    <source>
        <dbReference type="RuleBase" id="RU003404"/>
    </source>
</evidence>
<dbReference type="InterPro" id="IPR001750">
    <property type="entry name" value="ND/Mrp_TM"/>
</dbReference>
<keyword evidence="12 16" id="KW-0830">Ubiquinone</keyword>
<comment type="catalytic activity">
    <reaction evidence="15 16">
        <text>a ubiquinone + NADH + 5 H(+)(in) = a ubiquinol + NAD(+) + 4 H(+)(out)</text>
        <dbReference type="Rhea" id="RHEA:29091"/>
        <dbReference type="Rhea" id="RHEA-COMP:9565"/>
        <dbReference type="Rhea" id="RHEA-COMP:9566"/>
        <dbReference type="ChEBI" id="CHEBI:15378"/>
        <dbReference type="ChEBI" id="CHEBI:16389"/>
        <dbReference type="ChEBI" id="CHEBI:17976"/>
        <dbReference type="ChEBI" id="CHEBI:57540"/>
        <dbReference type="ChEBI" id="CHEBI:57945"/>
        <dbReference type="EC" id="7.1.1.2"/>
    </reaction>
</comment>
<feature type="domain" description="NADH:quinone oxidoreductase/Mrp antiporter transmembrane" evidence="17">
    <location>
        <begin position="104"/>
        <end position="374"/>
    </location>
</feature>
<feature type="transmembrane region" description="Helical" evidence="16">
    <location>
        <begin position="284"/>
        <end position="306"/>
    </location>
</feature>
<evidence type="ECO:0000313" key="20">
    <source>
        <dbReference type="EMBL" id="QCD14064.1"/>
    </source>
</evidence>
<feature type="transmembrane region" description="Helical" evidence="16">
    <location>
        <begin position="83"/>
        <end position="102"/>
    </location>
</feature>
<dbReference type="GO" id="GO:0003954">
    <property type="term" value="F:NADH dehydrogenase activity"/>
    <property type="evidence" value="ECO:0007669"/>
    <property type="project" value="TreeGrafter"/>
</dbReference>
<dbReference type="GO" id="GO:0005743">
    <property type="term" value="C:mitochondrial inner membrane"/>
    <property type="evidence" value="ECO:0007669"/>
    <property type="project" value="UniProtKB-SubCell"/>
</dbReference>